<feature type="region of interest" description="Disordered" evidence="1">
    <location>
        <begin position="35"/>
        <end position="64"/>
    </location>
</feature>
<organism evidence="3 4">
    <name type="scientific">Candidatus Desulfovibrio intestinavium</name>
    <dbReference type="NCBI Taxonomy" id="2838534"/>
    <lineage>
        <taxon>Bacteria</taxon>
        <taxon>Pseudomonadati</taxon>
        <taxon>Thermodesulfobacteriota</taxon>
        <taxon>Desulfovibrionia</taxon>
        <taxon>Desulfovibrionales</taxon>
        <taxon>Desulfovibrionaceae</taxon>
        <taxon>Desulfovibrio</taxon>
    </lineage>
</organism>
<feature type="chain" id="PRO_5039083089" description="DUF3829 domain-containing protein" evidence="2">
    <location>
        <begin position="32"/>
        <end position="347"/>
    </location>
</feature>
<dbReference type="Proteomes" id="UP000823821">
    <property type="component" value="Unassembled WGS sequence"/>
</dbReference>
<proteinExistence type="predicted"/>
<gene>
    <name evidence="3" type="ORF">H9784_02260</name>
</gene>
<accession>A0A9D2HLQ1</accession>
<evidence type="ECO:0008006" key="5">
    <source>
        <dbReference type="Google" id="ProtNLM"/>
    </source>
</evidence>
<sequence>MPRLPAVWERSGPRFAAACGLCLALFLSACGDESDQPAATETPSAPARTAAQPAASPELPAPAPPARSYLPPILKEMREEAPASEAARHLANAQLAYANEVMEWQLSKNAGYALWLYLGADFYMREAALPKLVKRPPRFARSKALVPPDEWPKDSARAIREALTEMDAAVDEEREQYEKLVRYALDDSIVDDGKLGRRYLKAIGEQWQRYESARRRLRDEVESGAIAAEAVTLQGHPLRSQILAVRILFRRMKEARALLGEREADKKTIMAWRQELEGILDEAAFLPFAVPGEPERLWREFLRTARRFPDVVSLGEAQGFHPEVRRQLNEAFSHTENAYNAFVDAVH</sequence>
<name>A0A9D2HLQ1_9BACT</name>
<dbReference type="EMBL" id="DWZD01000016">
    <property type="protein sequence ID" value="HJA78385.1"/>
    <property type="molecule type" value="Genomic_DNA"/>
</dbReference>
<keyword evidence="2" id="KW-0732">Signal</keyword>
<dbReference type="AlphaFoldDB" id="A0A9D2HLQ1"/>
<feature type="compositionally biased region" description="Low complexity" evidence="1">
    <location>
        <begin position="42"/>
        <end position="58"/>
    </location>
</feature>
<evidence type="ECO:0000313" key="4">
    <source>
        <dbReference type="Proteomes" id="UP000823821"/>
    </source>
</evidence>
<evidence type="ECO:0000256" key="2">
    <source>
        <dbReference type="SAM" id="SignalP"/>
    </source>
</evidence>
<reference evidence="3" key="2">
    <citation type="submission" date="2021-04" db="EMBL/GenBank/DDBJ databases">
        <authorList>
            <person name="Gilroy R."/>
        </authorList>
    </citation>
    <scope>NUCLEOTIDE SEQUENCE</scope>
    <source>
        <strain evidence="3">5032</strain>
    </source>
</reference>
<dbReference type="PROSITE" id="PS51257">
    <property type="entry name" value="PROKAR_LIPOPROTEIN"/>
    <property type="match status" value="1"/>
</dbReference>
<feature type="signal peptide" evidence="2">
    <location>
        <begin position="1"/>
        <end position="31"/>
    </location>
</feature>
<protein>
    <recommendedName>
        <fullName evidence="5">DUF3829 domain-containing protein</fullName>
    </recommendedName>
</protein>
<evidence type="ECO:0000256" key="1">
    <source>
        <dbReference type="SAM" id="MobiDB-lite"/>
    </source>
</evidence>
<reference evidence="3" key="1">
    <citation type="journal article" date="2021" name="PeerJ">
        <title>Extensive microbial diversity within the chicken gut microbiome revealed by metagenomics and culture.</title>
        <authorList>
            <person name="Gilroy R."/>
            <person name="Ravi A."/>
            <person name="Getino M."/>
            <person name="Pursley I."/>
            <person name="Horton D.L."/>
            <person name="Alikhan N.F."/>
            <person name="Baker D."/>
            <person name="Gharbi K."/>
            <person name="Hall N."/>
            <person name="Watson M."/>
            <person name="Adriaenssens E.M."/>
            <person name="Foster-Nyarko E."/>
            <person name="Jarju S."/>
            <person name="Secka A."/>
            <person name="Antonio M."/>
            <person name="Oren A."/>
            <person name="Chaudhuri R.R."/>
            <person name="La Ragione R."/>
            <person name="Hildebrand F."/>
            <person name="Pallen M.J."/>
        </authorList>
    </citation>
    <scope>NUCLEOTIDE SEQUENCE</scope>
    <source>
        <strain evidence="3">5032</strain>
    </source>
</reference>
<evidence type="ECO:0000313" key="3">
    <source>
        <dbReference type="EMBL" id="HJA78385.1"/>
    </source>
</evidence>
<comment type="caution">
    <text evidence="3">The sequence shown here is derived from an EMBL/GenBank/DDBJ whole genome shotgun (WGS) entry which is preliminary data.</text>
</comment>